<accession>A0AAD7EL52</accession>
<reference evidence="1" key="1">
    <citation type="submission" date="2023-03" db="EMBL/GenBank/DDBJ databases">
        <title>Massive genome expansion in bonnet fungi (Mycena s.s.) driven by repeated elements and novel gene families across ecological guilds.</title>
        <authorList>
            <consortium name="Lawrence Berkeley National Laboratory"/>
            <person name="Harder C.B."/>
            <person name="Miyauchi S."/>
            <person name="Viragh M."/>
            <person name="Kuo A."/>
            <person name="Thoen E."/>
            <person name="Andreopoulos B."/>
            <person name="Lu D."/>
            <person name="Skrede I."/>
            <person name="Drula E."/>
            <person name="Henrissat B."/>
            <person name="Morin E."/>
            <person name="Kohler A."/>
            <person name="Barry K."/>
            <person name="LaButti K."/>
            <person name="Morin E."/>
            <person name="Salamov A."/>
            <person name="Lipzen A."/>
            <person name="Mereny Z."/>
            <person name="Hegedus B."/>
            <person name="Baldrian P."/>
            <person name="Stursova M."/>
            <person name="Weitz H."/>
            <person name="Taylor A."/>
            <person name="Grigoriev I.V."/>
            <person name="Nagy L.G."/>
            <person name="Martin F."/>
            <person name="Kauserud H."/>
        </authorList>
    </citation>
    <scope>NUCLEOTIDE SEQUENCE</scope>
    <source>
        <strain evidence="1">CBHHK002</strain>
    </source>
</reference>
<proteinExistence type="predicted"/>
<dbReference type="AlphaFoldDB" id="A0AAD7EL52"/>
<keyword evidence="2" id="KW-1185">Reference proteome</keyword>
<evidence type="ECO:0000313" key="2">
    <source>
        <dbReference type="Proteomes" id="UP001218218"/>
    </source>
</evidence>
<dbReference type="Proteomes" id="UP001218218">
    <property type="component" value="Unassembled WGS sequence"/>
</dbReference>
<sequence>MAHISSCAPAPFSSSMHVSARPIYVNARRCPSLLCLIHVCARRHRSFRISSTPKSAAPVFASHLCAMVPISSSSHPHLCASAPVSFTSMRDGVHLSISHSRQVRRLSRPHLFHVHVRRRSSHPLCAQWGPPRLVLISYISLCDGVLFPLLIHNINVLLHVYVRRHLSCPRFIYV</sequence>
<gene>
    <name evidence="1" type="ORF">DFH08DRAFT_878555</name>
</gene>
<dbReference type="EMBL" id="JARIHO010000031">
    <property type="protein sequence ID" value="KAJ7336365.1"/>
    <property type="molecule type" value="Genomic_DNA"/>
</dbReference>
<comment type="caution">
    <text evidence="1">The sequence shown here is derived from an EMBL/GenBank/DDBJ whole genome shotgun (WGS) entry which is preliminary data.</text>
</comment>
<organism evidence="1 2">
    <name type="scientific">Mycena albidolilacea</name>
    <dbReference type="NCBI Taxonomy" id="1033008"/>
    <lineage>
        <taxon>Eukaryota</taxon>
        <taxon>Fungi</taxon>
        <taxon>Dikarya</taxon>
        <taxon>Basidiomycota</taxon>
        <taxon>Agaricomycotina</taxon>
        <taxon>Agaricomycetes</taxon>
        <taxon>Agaricomycetidae</taxon>
        <taxon>Agaricales</taxon>
        <taxon>Marasmiineae</taxon>
        <taxon>Mycenaceae</taxon>
        <taxon>Mycena</taxon>
    </lineage>
</organism>
<evidence type="ECO:0000313" key="1">
    <source>
        <dbReference type="EMBL" id="KAJ7336365.1"/>
    </source>
</evidence>
<name>A0AAD7EL52_9AGAR</name>
<protein>
    <submittedName>
        <fullName evidence="1">Uncharacterized protein</fullName>
    </submittedName>
</protein>